<feature type="region of interest" description="Disordered" evidence="2">
    <location>
        <begin position="250"/>
        <end position="288"/>
    </location>
</feature>
<evidence type="ECO:0000256" key="2">
    <source>
        <dbReference type="SAM" id="MobiDB-lite"/>
    </source>
</evidence>
<gene>
    <name evidence="4" type="ORF">BPAG_LOCUS10125</name>
</gene>
<reference evidence="6" key="1">
    <citation type="submission" date="2017-02" db="UniProtKB">
        <authorList>
            <consortium name="WormBaseParasite"/>
        </authorList>
    </citation>
    <scope>IDENTIFICATION</scope>
</reference>
<feature type="domain" description="C4H2-type" evidence="3">
    <location>
        <begin position="469"/>
        <end position="510"/>
    </location>
</feature>
<sequence>MRSPPIDLNTLSTELHKIAQAKQSVITNYCNDYNNTMFRTKLEDFAVKRNELLAELADFQQSKKFIEETQKTISDLNEEKDAHSEIIQQINMDKQELEKIMNSAKQEKRQMEESISQKYEEIFRLLEQTNELSRESGISEEDLISPSIIPPNKIAPNISPAGSLAATSTGIPPLLRHFKVNSVPAVVQRAMFNFDSILLQAAAPTMGRPPTMHHAFPTSSSLAKVDHQSPPMKTCQSCFQQIHRNAPICPMCKSKSRSKNPKKPKRKDLLERGKEKKKREREGESQKVNEFTGRLHELRAALNELREICMFITHCEKLSAELESERRSHADELRQINQDINHLEDTFKSLKNGNDAKKDSIAQKYREIERDLNRTNEILCESGISETDLLTNEILFPSQFDEVIDNNTTNHLALTTPLVLNQLSHLSFLEMLNRHRNHILEASDRLLCISGGGTATVTPSMTGIMSAISESAKMKKCQSCEQLIHRNAPICPRCKTKSRSKYSKRLRKFE</sequence>
<dbReference type="GO" id="GO:0045666">
    <property type="term" value="P:positive regulation of neuron differentiation"/>
    <property type="evidence" value="ECO:0007669"/>
    <property type="project" value="TreeGrafter"/>
</dbReference>
<protein>
    <submittedName>
        <fullName evidence="6">C4H2-type domain-containing protein</fullName>
    </submittedName>
</protein>
<reference evidence="4 5" key="2">
    <citation type="submission" date="2018-11" db="EMBL/GenBank/DDBJ databases">
        <authorList>
            <consortium name="Pathogen Informatics"/>
        </authorList>
    </citation>
    <scope>NUCLEOTIDE SEQUENCE [LARGE SCALE GENOMIC DNA]</scope>
</reference>
<evidence type="ECO:0000313" key="4">
    <source>
        <dbReference type="EMBL" id="VDN91311.1"/>
    </source>
</evidence>
<dbReference type="Pfam" id="PF10146">
    <property type="entry name" value="zf-C4H2"/>
    <property type="match status" value="2"/>
</dbReference>
<accession>A0A0N4TNS7</accession>
<name>A0A0N4TNS7_BRUPA</name>
<feature type="coiled-coil region" evidence="1">
    <location>
        <begin position="49"/>
        <end position="121"/>
    </location>
</feature>
<dbReference type="InterPro" id="IPR018482">
    <property type="entry name" value="Znf-C4H2"/>
</dbReference>
<dbReference type="AlphaFoldDB" id="A0A0N4TNS7"/>
<dbReference type="Proteomes" id="UP000278627">
    <property type="component" value="Unassembled WGS sequence"/>
</dbReference>
<dbReference type="WBParaSite" id="BPAG_0001016301-mRNA-1">
    <property type="protein sequence ID" value="BPAG_0001016301-mRNA-1"/>
    <property type="gene ID" value="BPAG_0001016301"/>
</dbReference>
<evidence type="ECO:0000313" key="5">
    <source>
        <dbReference type="Proteomes" id="UP000278627"/>
    </source>
</evidence>
<feature type="domain" description="C4H2-type" evidence="3">
    <location>
        <begin position="227"/>
        <end position="269"/>
    </location>
</feature>
<keyword evidence="1" id="KW-0175">Coiled coil</keyword>
<dbReference type="GO" id="GO:0005634">
    <property type="term" value="C:nucleus"/>
    <property type="evidence" value="ECO:0007669"/>
    <property type="project" value="TreeGrafter"/>
</dbReference>
<proteinExistence type="predicted"/>
<dbReference type="PANTHER" id="PTHR31058">
    <property type="entry name" value="ZINC FINGER C4H2 DOMAIN-CONTAINING PROTEIN"/>
    <property type="match status" value="1"/>
</dbReference>
<evidence type="ECO:0000259" key="3">
    <source>
        <dbReference type="PROSITE" id="PS51896"/>
    </source>
</evidence>
<keyword evidence="5" id="KW-1185">Reference proteome</keyword>
<dbReference type="EMBL" id="UZAD01013176">
    <property type="protein sequence ID" value="VDN91311.1"/>
    <property type="molecule type" value="Genomic_DNA"/>
</dbReference>
<evidence type="ECO:0000313" key="6">
    <source>
        <dbReference type="WBParaSite" id="BPAG_0001016301-mRNA-1"/>
    </source>
</evidence>
<organism evidence="6">
    <name type="scientific">Brugia pahangi</name>
    <name type="common">Filarial nematode worm</name>
    <dbReference type="NCBI Taxonomy" id="6280"/>
    <lineage>
        <taxon>Eukaryota</taxon>
        <taxon>Metazoa</taxon>
        <taxon>Ecdysozoa</taxon>
        <taxon>Nematoda</taxon>
        <taxon>Chromadorea</taxon>
        <taxon>Rhabditida</taxon>
        <taxon>Spirurina</taxon>
        <taxon>Spiruromorpha</taxon>
        <taxon>Filarioidea</taxon>
        <taxon>Onchocercidae</taxon>
        <taxon>Brugia</taxon>
    </lineage>
</organism>
<feature type="compositionally biased region" description="Basic residues" evidence="2">
    <location>
        <begin position="254"/>
        <end position="266"/>
    </location>
</feature>
<dbReference type="PANTHER" id="PTHR31058:SF10">
    <property type="entry name" value="C4H2-TYPE DOMAIN-CONTAINING PROTEIN"/>
    <property type="match status" value="1"/>
</dbReference>
<dbReference type="STRING" id="6280.A0A0N4TNS7"/>
<feature type="coiled-coil region" evidence="1">
    <location>
        <begin position="288"/>
        <end position="378"/>
    </location>
</feature>
<dbReference type="InterPro" id="IPR044069">
    <property type="entry name" value="ZF_C4H2"/>
</dbReference>
<evidence type="ECO:0000256" key="1">
    <source>
        <dbReference type="SAM" id="Coils"/>
    </source>
</evidence>
<feature type="compositionally biased region" description="Basic and acidic residues" evidence="2">
    <location>
        <begin position="267"/>
        <end position="288"/>
    </location>
</feature>
<dbReference type="PROSITE" id="PS51896">
    <property type="entry name" value="ZF_C4H2"/>
    <property type="match status" value="2"/>
</dbReference>